<gene>
    <name evidence="1" type="ORF">THIOM_003373</name>
</gene>
<sequence length="51" mass="5850">MNIAFASLAPSPVDHVQFVYEYFRLSQKQIGQKQLIHGIALSLNAHHRRAF</sequence>
<accession>A0A176RYM5</accession>
<proteinExistence type="predicted"/>
<evidence type="ECO:0000313" key="2">
    <source>
        <dbReference type="Proteomes" id="UP000076962"/>
    </source>
</evidence>
<dbReference type="Proteomes" id="UP000076962">
    <property type="component" value="Unassembled WGS sequence"/>
</dbReference>
<organism evidence="1 2">
    <name type="scientific">Candidatus Thiomargarita nelsonii</name>
    <dbReference type="NCBI Taxonomy" id="1003181"/>
    <lineage>
        <taxon>Bacteria</taxon>
        <taxon>Pseudomonadati</taxon>
        <taxon>Pseudomonadota</taxon>
        <taxon>Gammaproteobacteria</taxon>
        <taxon>Thiotrichales</taxon>
        <taxon>Thiotrichaceae</taxon>
        <taxon>Thiomargarita</taxon>
    </lineage>
</organism>
<dbReference type="AlphaFoldDB" id="A0A176RYM5"/>
<evidence type="ECO:0000313" key="1">
    <source>
        <dbReference type="EMBL" id="OAD20892.1"/>
    </source>
</evidence>
<name>A0A176RYM5_9GAMM</name>
<dbReference type="EMBL" id="LUTY01002028">
    <property type="protein sequence ID" value="OAD20892.1"/>
    <property type="molecule type" value="Genomic_DNA"/>
</dbReference>
<comment type="caution">
    <text evidence="1">The sequence shown here is derived from an EMBL/GenBank/DDBJ whole genome shotgun (WGS) entry which is preliminary data.</text>
</comment>
<protein>
    <submittedName>
        <fullName evidence="1">Uncharacterized protein</fullName>
    </submittedName>
</protein>
<reference evidence="1 2" key="1">
    <citation type="submission" date="2016-05" db="EMBL/GenBank/DDBJ databases">
        <title>Single-cell genome of chain-forming Candidatus Thiomargarita nelsonii and comparison to other large sulfur-oxidizing bacteria.</title>
        <authorList>
            <person name="Winkel M."/>
            <person name="Salman V."/>
            <person name="Woyke T."/>
            <person name="Schulz-Vogt H."/>
            <person name="Richter M."/>
            <person name="Flood B."/>
            <person name="Bailey J."/>
            <person name="Amann R."/>
            <person name="Mussmann M."/>
        </authorList>
    </citation>
    <scope>NUCLEOTIDE SEQUENCE [LARGE SCALE GENOMIC DNA]</scope>
    <source>
        <strain evidence="1 2">THI036</strain>
    </source>
</reference>
<keyword evidence="2" id="KW-1185">Reference proteome</keyword>